<reference evidence="2 3" key="1">
    <citation type="journal article" date="2016" name="Nat. Commun.">
        <title>Thousands of microbial genomes shed light on interconnected biogeochemical processes in an aquifer system.</title>
        <authorList>
            <person name="Anantharaman K."/>
            <person name="Brown C.T."/>
            <person name="Hug L.A."/>
            <person name="Sharon I."/>
            <person name="Castelle C.J."/>
            <person name="Probst A.J."/>
            <person name="Thomas B.C."/>
            <person name="Singh A."/>
            <person name="Wilkins M.J."/>
            <person name="Karaoz U."/>
            <person name="Brodie E.L."/>
            <person name="Williams K.H."/>
            <person name="Hubbard S.S."/>
            <person name="Banfield J.F."/>
        </authorList>
    </citation>
    <scope>NUCLEOTIDE SEQUENCE [LARGE SCALE GENOMIC DNA]</scope>
</reference>
<dbReference type="InterPro" id="IPR011051">
    <property type="entry name" value="RmlC_Cupin_sf"/>
</dbReference>
<dbReference type="Pfam" id="PF19480">
    <property type="entry name" value="DUF6016"/>
    <property type="match status" value="1"/>
</dbReference>
<dbReference type="EMBL" id="MFHT01000026">
    <property type="protein sequence ID" value="OGF77259.1"/>
    <property type="molecule type" value="Genomic_DNA"/>
</dbReference>
<dbReference type="AlphaFoldDB" id="A0A1F5WNK2"/>
<protein>
    <recommendedName>
        <fullName evidence="1">Cupin fold metalloprotein WbuC cupin domain-containing protein</fullName>
    </recommendedName>
</protein>
<evidence type="ECO:0000313" key="3">
    <source>
        <dbReference type="Proteomes" id="UP000177723"/>
    </source>
</evidence>
<gene>
    <name evidence="2" type="ORF">A3F23_01255</name>
</gene>
<dbReference type="Gene3D" id="2.60.120.10">
    <property type="entry name" value="Jelly Rolls"/>
    <property type="match status" value="1"/>
</dbReference>
<dbReference type="NCBIfam" id="TIGR04366">
    <property type="entry name" value="cupin_WbuC"/>
    <property type="match status" value="1"/>
</dbReference>
<evidence type="ECO:0000313" key="2">
    <source>
        <dbReference type="EMBL" id="OGF77259.1"/>
    </source>
</evidence>
<dbReference type="SUPFAM" id="SSF51182">
    <property type="entry name" value="RmlC-like cupins"/>
    <property type="match status" value="1"/>
</dbReference>
<accession>A0A1F5WNK2</accession>
<evidence type="ECO:0000259" key="1">
    <source>
        <dbReference type="Pfam" id="PF19480"/>
    </source>
</evidence>
<dbReference type="InterPro" id="IPR046058">
    <property type="entry name" value="WbuC_cupin"/>
</dbReference>
<dbReference type="InterPro" id="IPR027565">
    <property type="entry name" value="Cupin_WbuC"/>
</dbReference>
<feature type="domain" description="Cupin fold metalloprotein WbuC cupin" evidence="1">
    <location>
        <begin position="14"/>
        <end position="92"/>
    </location>
</feature>
<dbReference type="Proteomes" id="UP000177723">
    <property type="component" value="Unassembled WGS sequence"/>
</dbReference>
<name>A0A1F5WNK2_9BACT</name>
<dbReference type="InterPro" id="IPR014710">
    <property type="entry name" value="RmlC-like_jellyroll"/>
</dbReference>
<comment type="caution">
    <text evidence="2">The sequence shown here is derived from an EMBL/GenBank/DDBJ whole genome shotgun (WGS) entry which is preliminary data.</text>
</comment>
<sequence>MIILHDMKIPSLPNEEIDEFLLRAKNSERQRFPKILHKPGDEFNRVFNFIMTDSYMQPHFHPGGKIEDISIVAGKLAVIFFDDKGSITESSTLEKGGEEHIKIPAFAWHTYVALSDGVVTYETMMGVYNPKTWKEFAKWAPEENTPDASAYLASLKKELIASAIRP</sequence>
<proteinExistence type="predicted"/>
<organism evidence="2 3">
    <name type="scientific">Candidatus Giovannonibacteria bacterium RIFCSPHIGHO2_12_FULL_43_15</name>
    <dbReference type="NCBI Taxonomy" id="1798341"/>
    <lineage>
        <taxon>Bacteria</taxon>
        <taxon>Candidatus Giovannoniibacteriota</taxon>
    </lineage>
</organism>